<reference evidence="2" key="1">
    <citation type="submission" date="2016-01" db="EMBL/GenBank/DDBJ databases">
        <title>Draft genome of Chromobacterium sp. F49.</title>
        <authorList>
            <person name="Hong K.W."/>
        </authorList>
    </citation>
    <scope>NUCLEOTIDE SEQUENCE [LARGE SCALE GENOMIC DNA]</scope>
    <source>
        <strain evidence="2">P7IIIA</strain>
    </source>
</reference>
<organism evidence="1 2">
    <name type="scientific">Fictibacillus phosphorivorans</name>
    <dbReference type="NCBI Taxonomy" id="1221500"/>
    <lineage>
        <taxon>Bacteria</taxon>
        <taxon>Bacillati</taxon>
        <taxon>Bacillota</taxon>
        <taxon>Bacilli</taxon>
        <taxon>Bacillales</taxon>
        <taxon>Fictibacillaceae</taxon>
        <taxon>Fictibacillus</taxon>
    </lineage>
</organism>
<gene>
    <name evidence="1" type="ORF">AWM68_19855</name>
</gene>
<evidence type="ECO:0000313" key="1">
    <source>
        <dbReference type="EMBL" id="KZE66998.1"/>
    </source>
</evidence>
<name>A0A163RKC2_9BACL</name>
<evidence type="ECO:0008006" key="3">
    <source>
        <dbReference type="Google" id="ProtNLM"/>
    </source>
</evidence>
<dbReference type="RefSeq" id="WP_066240180.1">
    <property type="nucleotide sequence ID" value="NZ_LRFC01000014.1"/>
</dbReference>
<dbReference type="AlphaFoldDB" id="A0A163RKC2"/>
<comment type="caution">
    <text evidence="1">The sequence shown here is derived from an EMBL/GenBank/DDBJ whole genome shotgun (WGS) entry which is preliminary data.</text>
</comment>
<proteinExistence type="predicted"/>
<dbReference type="OrthoDB" id="2087266at2"/>
<keyword evidence="2" id="KW-1185">Reference proteome</keyword>
<protein>
    <recommendedName>
        <fullName evidence="3">DUF2612 domain-containing protein</fullName>
    </recommendedName>
</protein>
<accession>A0A163RKC2</accession>
<dbReference type="EMBL" id="LRFC01000014">
    <property type="protein sequence ID" value="KZE66998.1"/>
    <property type="molecule type" value="Genomic_DNA"/>
</dbReference>
<evidence type="ECO:0000313" key="2">
    <source>
        <dbReference type="Proteomes" id="UP000076567"/>
    </source>
</evidence>
<dbReference type="Proteomes" id="UP000076567">
    <property type="component" value="Unassembled WGS sequence"/>
</dbReference>
<sequence length="211" mass="22941">MSVYTDIIRKLPDLFTKKSDSNVGKMVLLLSEQIDTLNVTFSKIESWRDINLAEGSTLDMIGENSGQRRGQATDEIMRVLIKARIARNSSDGTFNSVIYALARSINADPTKIKIRALYEENDPAAVVIEGVPLAELNKVGMTAVQFGYIAQKVVAAGIRVAAVDLRGTFGFSSQNNVLETNTETGFAPLDQSRGGTLGATFEPDQTLQLPI</sequence>